<evidence type="ECO:0008006" key="4">
    <source>
        <dbReference type="Google" id="ProtNLM"/>
    </source>
</evidence>
<keyword evidence="3" id="KW-1185">Reference proteome</keyword>
<evidence type="ECO:0000313" key="3">
    <source>
        <dbReference type="Proteomes" id="UP001236415"/>
    </source>
</evidence>
<accession>A0ABY8XCW5</accession>
<proteinExistence type="predicted"/>
<protein>
    <recommendedName>
        <fullName evidence="4">DUF4825 domain-containing protein</fullName>
    </recommendedName>
</protein>
<feature type="transmembrane region" description="Helical" evidence="1">
    <location>
        <begin position="7"/>
        <end position="26"/>
    </location>
</feature>
<dbReference type="RefSeq" id="WP_285748941.1">
    <property type="nucleotide sequence ID" value="NZ_CP127162.1"/>
</dbReference>
<keyword evidence="1" id="KW-0472">Membrane</keyword>
<gene>
    <name evidence="2" type="ORF">QPK24_11820</name>
</gene>
<evidence type="ECO:0000256" key="1">
    <source>
        <dbReference type="SAM" id="Phobius"/>
    </source>
</evidence>
<name>A0ABY8XCW5_9BACL</name>
<keyword evidence="1" id="KW-0812">Transmembrane</keyword>
<dbReference type="Proteomes" id="UP001236415">
    <property type="component" value="Chromosome"/>
</dbReference>
<reference evidence="2 3" key="1">
    <citation type="submission" date="2023-06" db="EMBL/GenBank/DDBJ databases">
        <title>Paenibacillus polygonum sp. nov., an endophytic bacterium, isolated from Polygonum lapathifolium L. in Nanji Wetland National Nature Reserve, South of Poyang Lake, Jiangxi Province, China.</title>
        <authorList>
            <person name="Yu Z."/>
        </authorList>
    </citation>
    <scope>NUCLEOTIDE SEQUENCE [LARGE SCALE GENOMIC DNA]</scope>
    <source>
        <strain evidence="2 3">C31</strain>
    </source>
</reference>
<keyword evidence="1" id="KW-1133">Transmembrane helix</keyword>
<evidence type="ECO:0000313" key="2">
    <source>
        <dbReference type="EMBL" id="WIV21310.1"/>
    </source>
</evidence>
<dbReference type="EMBL" id="CP127162">
    <property type="protein sequence ID" value="WIV21310.1"/>
    <property type="molecule type" value="Genomic_DNA"/>
</dbReference>
<organism evidence="2 3">
    <name type="scientific">Paenibacillus polygoni</name>
    <dbReference type="NCBI Taxonomy" id="3050112"/>
    <lineage>
        <taxon>Bacteria</taxon>
        <taxon>Bacillati</taxon>
        <taxon>Bacillota</taxon>
        <taxon>Bacilli</taxon>
        <taxon>Bacillales</taxon>
        <taxon>Paenibacillaceae</taxon>
        <taxon>Paenibacillus</taxon>
    </lineage>
</organism>
<sequence length="183" mass="21444">MSLKKRNGIYLAGSILILLLILVYYISSRPDPLYGNDQASIKKILESISPSQNKEVEILEIKDIYGKRVVAFLNDNDPSYAEFKKDEEGNYQFSNFESQTDKGLPSFLIQDFSDQEEVHAASMMFITNQNNTISRLELTVNEDQVFEREFKLHQKAVEWIELPKSNEYRFKYKYYDENDKLID</sequence>